<dbReference type="PANTHER" id="PTHR47791">
    <property type="entry name" value="MEIOTICALLY UP-REGULATED GENE 191 PROTEIN"/>
    <property type="match status" value="1"/>
</dbReference>
<keyword evidence="1" id="KW-0732">Signal</keyword>
<accession>A0A1T4U3X5</accession>
<dbReference type="RefSeq" id="WP_078673236.1">
    <property type="nucleotide sequence ID" value="NZ_FUWZ01000008.1"/>
</dbReference>
<dbReference type="EMBL" id="FUWZ01000008">
    <property type="protein sequence ID" value="SKA47269.1"/>
    <property type="molecule type" value="Genomic_DNA"/>
</dbReference>
<sequence>MYRSVWLTVAYILFASTSFAQRNEQRAGLLQAAVDKHLYEPRTGLYIQTSDPAKNHNPHADLWGLCALVQAANEMERLHPGKGYLKPVVRAIDQYYDPIPPAPGYASYVVKERREDRYYDDNQWIGIAYLDAFTRTKQQLFLEKGAEIYRFMMTGYDTVSGGGLYWKEGDKTTKNTCSNGPGILLALQLYEATHRKSYLDTALLLYHWTNKHLRNAHGVFWDAIKPQENNRIDSATYTYNSGTMLEANVKLYRITRQPQYLKEAQQIAAGTLQRFYKDGRFHSSYWFNAVLLRGYLALYREDKDRRYVDAMQRYADKVWEDDRDAGADMLGKRPEKELLGQAGMMEIYARLAALK</sequence>
<proteinExistence type="predicted"/>
<keyword evidence="2" id="KW-0378">Hydrolase</keyword>
<reference evidence="3" key="1">
    <citation type="submission" date="2017-02" db="EMBL/GenBank/DDBJ databases">
        <authorList>
            <person name="Varghese N."/>
            <person name="Submissions S."/>
        </authorList>
    </citation>
    <scope>NUCLEOTIDE SEQUENCE [LARGE SCALE GENOMIC DNA]</scope>
    <source>
        <strain evidence="3">DSM 22224</strain>
    </source>
</reference>
<dbReference type="SUPFAM" id="SSF48208">
    <property type="entry name" value="Six-hairpin glycosidases"/>
    <property type="match status" value="1"/>
</dbReference>
<dbReference type="OrthoDB" id="2505409at2"/>
<dbReference type="PIRSF" id="PIRSF021505">
    <property type="entry name" value="O_gly_hdrol"/>
    <property type="match status" value="1"/>
</dbReference>
<organism evidence="2 3">
    <name type="scientific">Chitinophaga eiseniae</name>
    <dbReference type="NCBI Taxonomy" id="634771"/>
    <lineage>
        <taxon>Bacteria</taxon>
        <taxon>Pseudomonadati</taxon>
        <taxon>Bacteroidota</taxon>
        <taxon>Chitinophagia</taxon>
        <taxon>Chitinophagales</taxon>
        <taxon>Chitinophagaceae</taxon>
        <taxon>Chitinophaga</taxon>
    </lineage>
</organism>
<dbReference type="InterPro" id="IPR005198">
    <property type="entry name" value="Glyco_hydro_76"/>
</dbReference>
<feature type="signal peptide" evidence="1">
    <location>
        <begin position="1"/>
        <end position="20"/>
    </location>
</feature>
<dbReference type="PANTHER" id="PTHR47791:SF4">
    <property type="entry name" value="(PUTATIVE SECRETED PROTEIN)-RELATED"/>
    <property type="match status" value="1"/>
</dbReference>
<dbReference type="InterPro" id="IPR053169">
    <property type="entry name" value="MUG_Protein"/>
</dbReference>
<evidence type="ECO:0000256" key="1">
    <source>
        <dbReference type="SAM" id="SignalP"/>
    </source>
</evidence>
<dbReference type="Pfam" id="PF03663">
    <property type="entry name" value="Glyco_hydro_76"/>
    <property type="match status" value="1"/>
</dbReference>
<dbReference type="InterPro" id="IPR014512">
    <property type="entry name" value="O_gly_hydro"/>
</dbReference>
<gene>
    <name evidence="2" type="ORF">SAMN04488128_108146</name>
</gene>
<dbReference type="GO" id="GO:0016787">
    <property type="term" value="F:hydrolase activity"/>
    <property type="evidence" value="ECO:0007669"/>
    <property type="project" value="UniProtKB-KW"/>
</dbReference>
<protein>
    <submittedName>
        <fullName evidence="2">Glycosyl hydrolase family 76</fullName>
    </submittedName>
</protein>
<dbReference type="InterPro" id="IPR008928">
    <property type="entry name" value="6-hairpin_glycosidase_sf"/>
</dbReference>
<keyword evidence="3" id="KW-1185">Reference proteome</keyword>
<dbReference type="AlphaFoldDB" id="A0A1T4U3X5"/>
<dbReference type="Gene3D" id="1.50.10.20">
    <property type="match status" value="1"/>
</dbReference>
<dbReference type="GO" id="GO:0005975">
    <property type="term" value="P:carbohydrate metabolic process"/>
    <property type="evidence" value="ECO:0007669"/>
    <property type="project" value="InterPro"/>
</dbReference>
<dbReference type="STRING" id="634771.SAMN04488128_108146"/>
<evidence type="ECO:0000313" key="2">
    <source>
        <dbReference type="EMBL" id="SKA47269.1"/>
    </source>
</evidence>
<evidence type="ECO:0000313" key="3">
    <source>
        <dbReference type="Proteomes" id="UP000190367"/>
    </source>
</evidence>
<name>A0A1T4U3X5_9BACT</name>
<feature type="chain" id="PRO_5013092106" evidence="1">
    <location>
        <begin position="21"/>
        <end position="355"/>
    </location>
</feature>
<dbReference type="Proteomes" id="UP000190367">
    <property type="component" value="Unassembled WGS sequence"/>
</dbReference>